<feature type="region of interest" description="Disordered" evidence="1">
    <location>
        <begin position="1"/>
        <end position="53"/>
    </location>
</feature>
<accession>A0AAV5L297</accession>
<keyword evidence="3" id="KW-1185">Reference proteome</keyword>
<dbReference type="AlphaFoldDB" id="A0AAV5L297"/>
<feature type="compositionally biased region" description="Basic and acidic residues" evidence="1">
    <location>
        <begin position="38"/>
        <end position="53"/>
    </location>
</feature>
<comment type="caution">
    <text evidence="2">The sequence shown here is derived from an EMBL/GenBank/DDBJ whole genome shotgun (WGS) entry which is preliminary data.</text>
</comment>
<name>A0AAV5L297_9ROSI</name>
<evidence type="ECO:0000313" key="2">
    <source>
        <dbReference type="EMBL" id="GKV31289.1"/>
    </source>
</evidence>
<evidence type="ECO:0000256" key="1">
    <source>
        <dbReference type="SAM" id="MobiDB-lite"/>
    </source>
</evidence>
<dbReference type="Proteomes" id="UP001054252">
    <property type="component" value="Unassembled WGS sequence"/>
</dbReference>
<sequence>MIRKSTGGRKSSREGNRKADNSTNQTVVRNRNRKIRRLNLDKRVALKKNKEAK</sequence>
<gene>
    <name evidence="2" type="ORF">SLEP1_g39996</name>
</gene>
<proteinExistence type="predicted"/>
<protein>
    <submittedName>
        <fullName evidence="2">Uncharacterized protein</fullName>
    </submittedName>
</protein>
<dbReference type="EMBL" id="BPVZ01000090">
    <property type="protein sequence ID" value="GKV31289.1"/>
    <property type="molecule type" value="Genomic_DNA"/>
</dbReference>
<organism evidence="2 3">
    <name type="scientific">Rubroshorea leprosula</name>
    <dbReference type="NCBI Taxonomy" id="152421"/>
    <lineage>
        <taxon>Eukaryota</taxon>
        <taxon>Viridiplantae</taxon>
        <taxon>Streptophyta</taxon>
        <taxon>Embryophyta</taxon>
        <taxon>Tracheophyta</taxon>
        <taxon>Spermatophyta</taxon>
        <taxon>Magnoliopsida</taxon>
        <taxon>eudicotyledons</taxon>
        <taxon>Gunneridae</taxon>
        <taxon>Pentapetalae</taxon>
        <taxon>rosids</taxon>
        <taxon>malvids</taxon>
        <taxon>Malvales</taxon>
        <taxon>Dipterocarpaceae</taxon>
        <taxon>Rubroshorea</taxon>
    </lineage>
</organism>
<feature type="compositionally biased region" description="Basic and acidic residues" evidence="1">
    <location>
        <begin position="11"/>
        <end position="20"/>
    </location>
</feature>
<reference evidence="2 3" key="1">
    <citation type="journal article" date="2021" name="Commun. Biol.">
        <title>The genome of Shorea leprosula (Dipterocarpaceae) highlights the ecological relevance of drought in aseasonal tropical rainforests.</title>
        <authorList>
            <person name="Ng K.K.S."/>
            <person name="Kobayashi M.J."/>
            <person name="Fawcett J.A."/>
            <person name="Hatakeyama M."/>
            <person name="Paape T."/>
            <person name="Ng C.H."/>
            <person name="Ang C.C."/>
            <person name="Tnah L.H."/>
            <person name="Lee C.T."/>
            <person name="Nishiyama T."/>
            <person name="Sese J."/>
            <person name="O'Brien M.J."/>
            <person name="Copetti D."/>
            <person name="Mohd Noor M.I."/>
            <person name="Ong R.C."/>
            <person name="Putra M."/>
            <person name="Sireger I.Z."/>
            <person name="Indrioko S."/>
            <person name="Kosugi Y."/>
            <person name="Izuno A."/>
            <person name="Isagi Y."/>
            <person name="Lee S.L."/>
            <person name="Shimizu K.K."/>
        </authorList>
    </citation>
    <scope>NUCLEOTIDE SEQUENCE [LARGE SCALE GENOMIC DNA]</scope>
    <source>
        <strain evidence="2">214</strain>
    </source>
</reference>
<evidence type="ECO:0000313" key="3">
    <source>
        <dbReference type="Proteomes" id="UP001054252"/>
    </source>
</evidence>